<dbReference type="SMART" id="SM00091">
    <property type="entry name" value="PAS"/>
    <property type="match status" value="1"/>
</dbReference>
<dbReference type="PRINTS" id="PR00344">
    <property type="entry name" value="BCTRLSENSOR"/>
</dbReference>
<dbReference type="PANTHER" id="PTHR43304:SF1">
    <property type="entry name" value="PAC DOMAIN-CONTAINING PROTEIN"/>
    <property type="match status" value="1"/>
</dbReference>
<gene>
    <name evidence="8" type="ORF">G8759_02225</name>
</gene>
<sequence length="190" mass="20991">MTGSDKPFDKKTPGERLDAHSALQAAGLGVWEVDSQTNHVHWDDRCRELFGLGKDLIVTYQEAVQHIHPEDVDQVNKALNWAMNPESDGVYDQTFRTLGADDGQLRWVRFQGHAYFSEAGKLVIDNGVGFDEKYLDRIFQVFQRLHGRSQFAGSGIGLAICEKVVTNHGGAITASSQPGQGATFSVYLPV</sequence>
<organism evidence="8 9">
    <name type="scientific">Spirosoma aureum</name>
    <dbReference type="NCBI Taxonomy" id="2692134"/>
    <lineage>
        <taxon>Bacteria</taxon>
        <taxon>Pseudomonadati</taxon>
        <taxon>Bacteroidota</taxon>
        <taxon>Cytophagia</taxon>
        <taxon>Cytophagales</taxon>
        <taxon>Cytophagaceae</taxon>
        <taxon>Spirosoma</taxon>
    </lineage>
</organism>
<dbReference type="KEGG" id="spib:G8759_02225"/>
<feature type="domain" description="PAS" evidence="7">
    <location>
        <begin position="22"/>
        <end position="86"/>
    </location>
</feature>
<dbReference type="PROSITE" id="PS50109">
    <property type="entry name" value="HIS_KIN"/>
    <property type="match status" value="1"/>
</dbReference>
<dbReference type="SUPFAM" id="SSF55874">
    <property type="entry name" value="ATPase domain of HSP90 chaperone/DNA topoisomerase II/histidine kinase"/>
    <property type="match status" value="1"/>
</dbReference>
<feature type="domain" description="Histidine kinase" evidence="6">
    <location>
        <begin position="123"/>
        <end position="190"/>
    </location>
</feature>
<dbReference type="InterPro" id="IPR052162">
    <property type="entry name" value="Sensor_kinase/Photoreceptor"/>
</dbReference>
<dbReference type="InterPro" id="IPR004358">
    <property type="entry name" value="Sig_transdc_His_kin-like_C"/>
</dbReference>
<evidence type="ECO:0000256" key="4">
    <source>
        <dbReference type="ARBA" id="ARBA00022679"/>
    </source>
</evidence>
<dbReference type="EC" id="2.7.13.3" evidence="2"/>
<dbReference type="InterPro" id="IPR035965">
    <property type="entry name" value="PAS-like_dom_sf"/>
</dbReference>
<keyword evidence="5" id="KW-0418">Kinase</keyword>
<dbReference type="PROSITE" id="PS50112">
    <property type="entry name" value="PAS"/>
    <property type="match status" value="1"/>
</dbReference>
<dbReference type="InterPro" id="IPR005467">
    <property type="entry name" value="His_kinase_dom"/>
</dbReference>
<dbReference type="Gene3D" id="3.30.450.20">
    <property type="entry name" value="PAS domain"/>
    <property type="match status" value="1"/>
</dbReference>
<evidence type="ECO:0000259" key="7">
    <source>
        <dbReference type="PROSITE" id="PS50112"/>
    </source>
</evidence>
<dbReference type="Gene3D" id="3.30.565.10">
    <property type="entry name" value="Histidine kinase-like ATPase, C-terminal domain"/>
    <property type="match status" value="1"/>
</dbReference>
<comment type="catalytic activity">
    <reaction evidence="1">
        <text>ATP + protein L-histidine = ADP + protein N-phospho-L-histidine.</text>
        <dbReference type="EC" id="2.7.13.3"/>
    </reaction>
</comment>
<keyword evidence="3" id="KW-0597">Phosphoprotein</keyword>
<reference evidence="8 9" key="1">
    <citation type="submission" date="2020-03" db="EMBL/GenBank/DDBJ databases">
        <authorList>
            <person name="Kim M.K."/>
        </authorList>
    </citation>
    <scope>NUCLEOTIDE SEQUENCE [LARGE SCALE GENOMIC DNA]</scope>
    <source>
        <strain evidence="8 9">BT328</strain>
    </source>
</reference>
<dbReference type="InterPro" id="IPR003594">
    <property type="entry name" value="HATPase_dom"/>
</dbReference>
<evidence type="ECO:0000313" key="8">
    <source>
        <dbReference type="EMBL" id="QIP11529.1"/>
    </source>
</evidence>
<dbReference type="AlphaFoldDB" id="A0A6G9AGU2"/>
<dbReference type="SMART" id="SM00387">
    <property type="entry name" value="HATPase_c"/>
    <property type="match status" value="1"/>
</dbReference>
<evidence type="ECO:0000313" key="9">
    <source>
        <dbReference type="Proteomes" id="UP000501802"/>
    </source>
</evidence>
<name>A0A6G9AGU2_9BACT</name>
<evidence type="ECO:0000256" key="5">
    <source>
        <dbReference type="ARBA" id="ARBA00022777"/>
    </source>
</evidence>
<keyword evidence="9" id="KW-1185">Reference proteome</keyword>
<dbReference type="InterPro" id="IPR036890">
    <property type="entry name" value="HATPase_C_sf"/>
</dbReference>
<dbReference type="EMBL" id="CP050063">
    <property type="protein sequence ID" value="QIP11529.1"/>
    <property type="molecule type" value="Genomic_DNA"/>
</dbReference>
<dbReference type="InterPro" id="IPR000014">
    <property type="entry name" value="PAS"/>
</dbReference>
<proteinExistence type="predicted"/>
<keyword evidence="4" id="KW-0808">Transferase</keyword>
<evidence type="ECO:0000256" key="3">
    <source>
        <dbReference type="ARBA" id="ARBA00022553"/>
    </source>
</evidence>
<evidence type="ECO:0000256" key="2">
    <source>
        <dbReference type="ARBA" id="ARBA00012438"/>
    </source>
</evidence>
<evidence type="ECO:0000259" key="6">
    <source>
        <dbReference type="PROSITE" id="PS50109"/>
    </source>
</evidence>
<protein>
    <recommendedName>
        <fullName evidence="2">histidine kinase</fullName>
        <ecNumber evidence="2">2.7.13.3</ecNumber>
    </recommendedName>
</protein>
<evidence type="ECO:0000256" key="1">
    <source>
        <dbReference type="ARBA" id="ARBA00000085"/>
    </source>
</evidence>
<dbReference type="GO" id="GO:0004673">
    <property type="term" value="F:protein histidine kinase activity"/>
    <property type="evidence" value="ECO:0007669"/>
    <property type="project" value="UniProtKB-EC"/>
</dbReference>
<dbReference type="SUPFAM" id="SSF55785">
    <property type="entry name" value="PYP-like sensor domain (PAS domain)"/>
    <property type="match status" value="1"/>
</dbReference>
<accession>A0A6G9AGU2</accession>
<dbReference type="Proteomes" id="UP000501802">
    <property type="component" value="Chromosome"/>
</dbReference>
<dbReference type="Pfam" id="PF02518">
    <property type="entry name" value="HATPase_c"/>
    <property type="match status" value="1"/>
</dbReference>
<dbReference type="CDD" id="cd00130">
    <property type="entry name" value="PAS"/>
    <property type="match status" value="1"/>
</dbReference>
<dbReference type="PANTHER" id="PTHR43304">
    <property type="entry name" value="PHYTOCHROME-LIKE PROTEIN CPH1"/>
    <property type="match status" value="1"/>
</dbReference>